<name>A0A3S0ZCT5_9BURK</name>
<dbReference type="InterPro" id="IPR023210">
    <property type="entry name" value="NADP_OxRdtase_dom"/>
</dbReference>
<protein>
    <submittedName>
        <fullName evidence="5">Aldo/keto reductase</fullName>
    </submittedName>
</protein>
<dbReference type="Gene3D" id="3.20.20.100">
    <property type="entry name" value="NADP-dependent oxidoreductase domain"/>
    <property type="match status" value="1"/>
</dbReference>
<dbReference type="SUPFAM" id="SSF51430">
    <property type="entry name" value="NAD(P)-linked oxidoreductase"/>
    <property type="match status" value="1"/>
</dbReference>
<dbReference type="PRINTS" id="PR00069">
    <property type="entry name" value="ALDKETRDTASE"/>
</dbReference>
<dbReference type="PANTHER" id="PTHR43638">
    <property type="entry name" value="OXIDOREDUCTASE, ALDO/KETO REDUCTASE FAMILY PROTEIN"/>
    <property type="match status" value="1"/>
</dbReference>
<reference evidence="5 6" key="1">
    <citation type="submission" date="2018-12" db="EMBL/GenBank/DDBJ databases">
        <title>The genome sequences of Variovorax guangxiensis DSM 27352.</title>
        <authorList>
            <person name="Gao J."/>
            <person name="Sun J."/>
        </authorList>
    </citation>
    <scope>NUCLEOTIDE SEQUENCE [LARGE SCALE GENOMIC DNA]</scope>
    <source>
        <strain evidence="5 6">DSM 27352</strain>
    </source>
</reference>
<organism evidence="5 6">
    <name type="scientific">Variovorax guangxiensis</name>
    <dbReference type="NCBI Taxonomy" id="1775474"/>
    <lineage>
        <taxon>Bacteria</taxon>
        <taxon>Pseudomonadati</taxon>
        <taxon>Pseudomonadota</taxon>
        <taxon>Betaproteobacteria</taxon>
        <taxon>Burkholderiales</taxon>
        <taxon>Comamonadaceae</taxon>
        <taxon>Variovorax</taxon>
    </lineage>
</organism>
<dbReference type="Pfam" id="PF00248">
    <property type="entry name" value="Aldo_ket_red"/>
    <property type="match status" value="1"/>
</dbReference>
<evidence type="ECO:0000256" key="2">
    <source>
        <dbReference type="PIRSR" id="PIRSR000097-2"/>
    </source>
</evidence>
<dbReference type="PIRSF" id="PIRSF000097">
    <property type="entry name" value="AKR"/>
    <property type="match status" value="1"/>
</dbReference>
<evidence type="ECO:0000313" key="5">
    <source>
        <dbReference type="EMBL" id="RUR70173.1"/>
    </source>
</evidence>
<evidence type="ECO:0000259" key="4">
    <source>
        <dbReference type="Pfam" id="PF00248"/>
    </source>
</evidence>
<sequence length="286" mass="31108">MRTLQLPTGGEMPVLGLGTWRMGEDAKRRADEVKAVREAIVLGYRLIDTAEMYGEGGAETVLGQAIAEALRANDVRREELFIVSKVYPHNASRRGTRDACERSLKRLGLDALDLYLLHWRGNHPLRETVAAMHSLVDDGRIAHWGVSNFDIDDMEELEEAAGGDGPACAANQVYLSLGERGPEFGLLPWQRERGMPLMAYSPIDQGALAEDDGLAELAERLGVTAAQLALAAVIARPGVAAIPKAVRSTHLKENLAAAELKLDGVTLAELDRLHPPPKRKTPLAMI</sequence>
<evidence type="ECO:0000313" key="6">
    <source>
        <dbReference type="Proteomes" id="UP000281118"/>
    </source>
</evidence>
<dbReference type="OrthoDB" id="9772407at2"/>
<gene>
    <name evidence="5" type="ORF">EJP67_24265</name>
</gene>
<feature type="binding site" evidence="2">
    <location>
        <position position="118"/>
    </location>
    <ligand>
        <name>substrate</name>
    </ligand>
</feature>
<proteinExistence type="predicted"/>
<dbReference type="Proteomes" id="UP000281118">
    <property type="component" value="Unassembled WGS sequence"/>
</dbReference>
<feature type="site" description="Lowers pKa of active site Tyr" evidence="3">
    <location>
        <position position="85"/>
    </location>
</feature>
<dbReference type="InterPro" id="IPR020471">
    <property type="entry name" value="AKR"/>
</dbReference>
<dbReference type="RefSeq" id="WP_126024281.1">
    <property type="nucleotide sequence ID" value="NZ_RXFT01000012.1"/>
</dbReference>
<feature type="active site" description="Proton donor" evidence="1">
    <location>
        <position position="53"/>
    </location>
</feature>
<feature type="domain" description="NADP-dependent oxidoreductase" evidence="4">
    <location>
        <begin position="15"/>
        <end position="273"/>
    </location>
</feature>
<comment type="caution">
    <text evidence="5">The sequence shown here is derived from an EMBL/GenBank/DDBJ whole genome shotgun (WGS) entry which is preliminary data.</text>
</comment>
<accession>A0A3S0ZCT5</accession>
<evidence type="ECO:0000256" key="1">
    <source>
        <dbReference type="PIRSR" id="PIRSR000097-1"/>
    </source>
</evidence>
<dbReference type="EMBL" id="RXFT01000012">
    <property type="protein sequence ID" value="RUR70173.1"/>
    <property type="molecule type" value="Genomic_DNA"/>
</dbReference>
<dbReference type="PANTHER" id="PTHR43638:SF3">
    <property type="entry name" value="ALDEHYDE REDUCTASE"/>
    <property type="match status" value="1"/>
</dbReference>
<dbReference type="InterPro" id="IPR036812">
    <property type="entry name" value="NAD(P)_OxRdtase_dom_sf"/>
</dbReference>
<dbReference type="AlphaFoldDB" id="A0A3S0ZCT5"/>
<evidence type="ECO:0000256" key="3">
    <source>
        <dbReference type="PIRSR" id="PIRSR000097-3"/>
    </source>
</evidence>
<dbReference type="GO" id="GO:0016491">
    <property type="term" value="F:oxidoreductase activity"/>
    <property type="evidence" value="ECO:0007669"/>
    <property type="project" value="InterPro"/>
</dbReference>